<name>A0A838XI15_9ACTN</name>
<organism evidence="4 5">
    <name type="scientific">Aeromicrobium phoceense</name>
    <dbReference type="NCBI Taxonomy" id="2754045"/>
    <lineage>
        <taxon>Bacteria</taxon>
        <taxon>Bacillati</taxon>
        <taxon>Actinomycetota</taxon>
        <taxon>Actinomycetes</taxon>
        <taxon>Propionibacteriales</taxon>
        <taxon>Nocardioidaceae</taxon>
        <taxon>Aeromicrobium</taxon>
    </lineage>
</organism>
<keyword evidence="5" id="KW-1185">Reference proteome</keyword>
<feature type="binding site" evidence="2">
    <location>
        <begin position="24"/>
        <end position="31"/>
    </location>
    <ligand>
        <name>substrate</name>
    </ligand>
</feature>
<feature type="binding site" evidence="2">
    <location>
        <position position="74"/>
    </location>
    <ligand>
        <name>substrate</name>
    </ligand>
</feature>
<dbReference type="InterPro" id="IPR029033">
    <property type="entry name" value="His_PPase_superfam"/>
</dbReference>
<dbReference type="InterPro" id="IPR050275">
    <property type="entry name" value="PGM_Phosphatase"/>
</dbReference>
<dbReference type="EMBL" id="JACEOG010000001">
    <property type="protein sequence ID" value="MBA4608398.1"/>
    <property type="molecule type" value="Genomic_DNA"/>
</dbReference>
<dbReference type="SMART" id="SM00855">
    <property type="entry name" value="PGAM"/>
    <property type="match status" value="1"/>
</dbReference>
<dbReference type="SUPFAM" id="SSF53254">
    <property type="entry name" value="Phosphoglycerate mutase-like"/>
    <property type="match status" value="1"/>
</dbReference>
<dbReference type="Gene3D" id="3.40.50.1240">
    <property type="entry name" value="Phosphoglycerate mutase-like"/>
    <property type="match status" value="1"/>
</dbReference>
<evidence type="ECO:0000256" key="3">
    <source>
        <dbReference type="SAM" id="MobiDB-lite"/>
    </source>
</evidence>
<feature type="compositionally biased region" description="Acidic residues" evidence="3">
    <location>
        <begin position="225"/>
        <end position="234"/>
    </location>
</feature>
<proteinExistence type="predicted"/>
<evidence type="ECO:0000313" key="5">
    <source>
        <dbReference type="Proteomes" id="UP000550354"/>
    </source>
</evidence>
<dbReference type="GO" id="GO:0005737">
    <property type="term" value="C:cytoplasm"/>
    <property type="evidence" value="ECO:0007669"/>
    <property type="project" value="TreeGrafter"/>
</dbReference>
<evidence type="ECO:0000256" key="1">
    <source>
        <dbReference type="PIRSR" id="PIRSR613078-1"/>
    </source>
</evidence>
<feature type="active site" description="Tele-phosphohistidine intermediate" evidence="1">
    <location>
        <position position="25"/>
    </location>
</feature>
<reference evidence="4 5" key="1">
    <citation type="submission" date="2020-07" db="EMBL/GenBank/DDBJ databases">
        <title>Draft genome and description of Aeromicrobium phoceense strain Marseille-Q0843 isolated from healthy skin swab.</title>
        <authorList>
            <person name="Boxberger M."/>
            <person name="La Scola B."/>
        </authorList>
    </citation>
    <scope>NUCLEOTIDE SEQUENCE [LARGE SCALE GENOMIC DNA]</scope>
    <source>
        <strain evidence="4 5">Marseille-Q0843</strain>
    </source>
</reference>
<evidence type="ECO:0000256" key="2">
    <source>
        <dbReference type="PIRSR" id="PIRSR613078-2"/>
    </source>
</evidence>
<dbReference type="AlphaFoldDB" id="A0A838XI15"/>
<dbReference type="PANTHER" id="PTHR48100">
    <property type="entry name" value="BROAD-SPECIFICITY PHOSPHATASE YOR283W-RELATED"/>
    <property type="match status" value="1"/>
</dbReference>
<dbReference type="Pfam" id="PF00300">
    <property type="entry name" value="His_Phos_1"/>
    <property type="match status" value="1"/>
</dbReference>
<evidence type="ECO:0000313" key="4">
    <source>
        <dbReference type="EMBL" id="MBA4608398.1"/>
    </source>
</evidence>
<protein>
    <submittedName>
        <fullName evidence="4">Histidine phosphatase family protein</fullName>
    </submittedName>
</protein>
<sequence>MPHHRPEAAVKPGSNPGRRVILWRHGRTEWNVAGRVQGQTDIPLDEVGRQQAEDAAARLASLQPARIVSSDLSRAADTARALAARTGLEVELDPRLRELAFGAREGLTWRESWERFPTEMQAWADGDETRIEGAETHAQAGARLDVALREHIEQLPLGETLVVVAHGAVLRTGALTFLGIAEQSWRQFGGLSNCHWSVLQEARWEDMSQWRLAEWNSGSLPEPVMSDDEADEPDPGLGNSGASR</sequence>
<dbReference type="PANTHER" id="PTHR48100:SF62">
    <property type="entry name" value="GLUCOSYL-3-PHOSPHOGLYCERATE PHOSPHATASE"/>
    <property type="match status" value="1"/>
</dbReference>
<feature type="region of interest" description="Disordered" evidence="3">
    <location>
        <begin position="218"/>
        <end position="244"/>
    </location>
</feature>
<gene>
    <name evidence="4" type="ORF">H1W00_07910</name>
</gene>
<accession>A0A838XI15</accession>
<feature type="active site" description="Proton donor/acceptor" evidence="1">
    <location>
        <position position="98"/>
    </location>
</feature>
<dbReference type="CDD" id="cd07067">
    <property type="entry name" value="HP_PGM_like"/>
    <property type="match status" value="1"/>
</dbReference>
<dbReference type="Proteomes" id="UP000550354">
    <property type="component" value="Unassembled WGS sequence"/>
</dbReference>
<dbReference type="InterPro" id="IPR013078">
    <property type="entry name" value="His_Pase_superF_clade-1"/>
</dbReference>
<comment type="caution">
    <text evidence="4">The sequence shown here is derived from an EMBL/GenBank/DDBJ whole genome shotgun (WGS) entry which is preliminary data.</text>
</comment>
<dbReference type="GO" id="GO:0016791">
    <property type="term" value="F:phosphatase activity"/>
    <property type="evidence" value="ECO:0007669"/>
    <property type="project" value="TreeGrafter"/>
</dbReference>